<protein>
    <submittedName>
        <fullName evidence="1">Uncharacterized protein</fullName>
    </submittedName>
</protein>
<evidence type="ECO:0000313" key="1">
    <source>
        <dbReference type="EMBL" id="JAH13742.1"/>
    </source>
</evidence>
<reference evidence="1" key="1">
    <citation type="submission" date="2014-11" db="EMBL/GenBank/DDBJ databases">
        <authorList>
            <person name="Amaro Gonzalez C."/>
        </authorList>
    </citation>
    <scope>NUCLEOTIDE SEQUENCE</scope>
</reference>
<dbReference type="AlphaFoldDB" id="A0A0E9QB63"/>
<accession>A0A0E9QB63</accession>
<reference evidence="1" key="2">
    <citation type="journal article" date="2015" name="Fish Shellfish Immunol.">
        <title>Early steps in the European eel (Anguilla anguilla)-Vibrio vulnificus interaction in the gills: Role of the RtxA13 toxin.</title>
        <authorList>
            <person name="Callol A."/>
            <person name="Pajuelo D."/>
            <person name="Ebbesson L."/>
            <person name="Teles M."/>
            <person name="MacKenzie S."/>
            <person name="Amaro C."/>
        </authorList>
    </citation>
    <scope>NUCLEOTIDE SEQUENCE</scope>
</reference>
<proteinExistence type="predicted"/>
<dbReference type="EMBL" id="GBXM01094835">
    <property type="protein sequence ID" value="JAH13742.1"/>
    <property type="molecule type" value="Transcribed_RNA"/>
</dbReference>
<organism evidence="1">
    <name type="scientific">Anguilla anguilla</name>
    <name type="common">European freshwater eel</name>
    <name type="synonym">Muraena anguilla</name>
    <dbReference type="NCBI Taxonomy" id="7936"/>
    <lineage>
        <taxon>Eukaryota</taxon>
        <taxon>Metazoa</taxon>
        <taxon>Chordata</taxon>
        <taxon>Craniata</taxon>
        <taxon>Vertebrata</taxon>
        <taxon>Euteleostomi</taxon>
        <taxon>Actinopterygii</taxon>
        <taxon>Neopterygii</taxon>
        <taxon>Teleostei</taxon>
        <taxon>Anguilliformes</taxon>
        <taxon>Anguillidae</taxon>
        <taxon>Anguilla</taxon>
    </lineage>
</organism>
<name>A0A0E9QB63_ANGAN</name>
<sequence length="40" mass="4482">MKGKRIITLKIGFKSPFTLHFSVCCGFVSVVQSSKEHGHF</sequence>